<feature type="region of interest" description="Disordered" evidence="3">
    <location>
        <begin position="2280"/>
        <end position="2302"/>
    </location>
</feature>
<dbReference type="InterPro" id="IPR046349">
    <property type="entry name" value="C1-like_sf"/>
</dbReference>
<dbReference type="EMBL" id="KZ301970">
    <property type="protein sequence ID" value="PFH54331.1"/>
    <property type="molecule type" value="Genomic_DNA"/>
</dbReference>
<feature type="domain" description="Phorbol-ester/DAG-type" evidence="4">
    <location>
        <begin position="503"/>
        <end position="551"/>
    </location>
</feature>
<evidence type="ECO:0000256" key="1">
    <source>
        <dbReference type="ARBA" id="ARBA00022723"/>
    </source>
</evidence>
<dbReference type="GO" id="GO:0046872">
    <property type="term" value="F:metal ion binding"/>
    <property type="evidence" value="ECO:0007669"/>
    <property type="project" value="UniProtKB-KW"/>
</dbReference>
<protein>
    <recommendedName>
        <fullName evidence="4">Phorbol-ester/DAG-type domain-containing protein</fullName>
    </recommendedName>
</protein>
<feature type="compositionally biased region" description="Polar residues" evidence="3">
    <location>
        <begin position="123"/>
        <end position="138"/>
    </location>
</feature>
<dbReference type="Pfam" id="PF00130">
    <property type="entry name" value="C1_1"/>
    <property type="match status" value="1"/>
</dbReference>
<dbReference type="SUPFAM" id="SSF48371">
    <property type="entry name" value="ARM repeat"/>
    <property type="match status" value="1"/>
</dbReference>
<feature type="domain" description="Phorbol-ester/DAG-type" evidence="4">
    <location>
        <begin position="591"/>
        <end position="644"/>
    </location>
</feature>
<dbReference type="PROSITE" id="PS50081">
    <property type="entry name" value="ZF_DAG_PE_2"/>
    <property type="match status" value="2"/>
</dbReference>
<accession>A0A2A9P017</accession>
<keyword evidence="1" id="KW-0479">Metal-binding</keyword>
<organism evidence="5 6">
    <name type="scientific">Amanita thiersii Skay4041</name>
    <dbReference type="NCBI Taxonomy" id="703135"/>
    <lineage>
        <taxon>Eukaryota</taxon>
        <taxon>Fungi</taxon>
        <taxon>Dikarya</taxon>
        <taxon>Basidiomycota</taxon>
        <taxon>Agaricomycotina</taxon>
        <taxon>Agaricomycetes</taxon>
        <taxon>Agaricomycetidae</taxon>
        <taxon>Agaricales</taxon>
        <taxon>Pluteineae</taxon>
        <taxon>Amanitaceae</taxon>
        <taxon>Amanita</taxon>
    </lineage>
</organism>
<proteinExistence type="predicted"/>
<evidence type="ECO:0000256" key="2">
    <source>
        <dbReference type="ARBA" id="ARBA00022833"/>
    </source>
</evidence>
<evidence type="ECO:0000313" key="6">
    <source>
        <dbReference type="Proteomes" id="UP000242287"/>
    </source>
</evidence>
<feature type="compositionally biased region" description="Polar residues" evidence="3">
    <location>
        <begin position="1"/>
        <end position="65"/>
    </location>
</feature>
<name>A0A2A9P017_9AGAR</name>
<evidence type="ECO:0000313" key="5">
    <source>
        <dbReference type="EMBL" id="PFH54331.1"/>
    </source>
</evidence>
<dbReference type="Gene3D" id="3.30.60.20">
    <property type="match status" value="1"/>
</dbReference>
<evidence type="ECO:0000256" key="3">
    <source>
        <dbReference type="SAM" id="MobiDB-lite"/>
    </source>
</evidence>
<dbReference type="OrthoDB" id="6270916at2759"/>
<dbReference type="SUPFAM" id="SSF57889">
    <property type="entry name" value="Cysteine-rich domain"/>
    <property type="match status" value="1"/>
</dbReference>
<dbReference type="InterPro" id="IPR002219">
    <property type="entry name" value="PKC_DAG/PE"/>
</dbReference>
<feature type="region of interest" description="Disordered" evidence="3">
    <location>
        <begin position="191"/>
        <end position="220"/>
    </location>
</feature>
<dbReference type="InterPro" id="IPR016024">
    <property type="entry name" value="ARM-type_fold"/>
</dbReference>
<feature type="region of interest" description="Disordered" evidence="3">
    <location>
        <begin position="1"/>
        <end position="72"/>
    </location>
</feature>
<reference evidence="5 6" key="1">
    <citation type="submission" date="2014-02" db="EMBL/GenBank/DDBJ databases">
        <title>Transposable element dynamics among asymbiotic and ectomycorrhizal Amanita fungi.</title>
        <authorList>
            <consortium name="DOE Joint Genome Institute"/>
            <person name="Hess J."/>
            <person name="Skrede I."/>
            <person name="Wolfe B."/>
            <person name="LaButti K."/>
            <person name="Ohm R.A."/>
            <person name="Grigoriev I.V."/>
            <person name="Pringle A."/>
        </authorList>
    </citation>
    <scope>NUCLEOTIDE SEQUENCE [LARGE SCALE GENOMIC DNA]</scope>
    <source>
        <strain evidence="5 6">SKay4041</strain>
    </source>
</reference>
<dbReference type="Proteomes" id="UP000242287">
    <property type="component" value="Unassembled WGS sequence"/>
</dbReference>
<dbReference type="STRING" id="703135.A0A2A9P017"/>
<keyword evidence="2" id="KW-0862">Zinc</keyword>
<feature type="region of interest" description="Disordered" evidence="3">
    <location>
        <begin position="110"/>
        <end position="144"/>
    </location>
</feature>
<sequence length="2302" mass="259409">MSSSLQPLRIDTSNLPANPPNSERISWQAPPTSKSVSSFRISLSSTDERPSISSLVSDLGRTSSKLNKKTRNESRKLLSHVLAQLQARPMPPLIFDSYNEVTSSINRPRADTLKSPIRGNLNRGPNISAQSQYDTTGDASDDESQLDFSTDYTYDLMIQLRDVLLLSISQGWQIFENENAIPAAGLQSESLTRHHPVRKSKSAFQPTSERRSRSPSPARWPHVQAPELLTQCVHVIASVVQEDCRYKVAAPRPLRPPNALHAICLDIAQFLLHAHRHLPRVVSQIGFAIIPAFSTFPREMQGRLLKFFEECIIRGLLQELSVSQGGRTEDSIYESNASIMDEQRPIVSIQVDEVQDDDNPIAASKPAWKRAVSSARGILSNTSPMQSKSVYYLASLISPLLATVLEHIDVIDTDIRPERLHALGRLLNLISQLKIDACNDILQIIAYEAAQARRAACVVLASFWGKSLGHSAITQPPASVLGAESPHHFGQPHQHQFLPWRYQHPFSEARSIRINKTICQSCSKQMTGFGLLCAFCMCSVHFDCYDYPQGCSQVQYSVSADSDVQKVAMYRFCSLLPDKNYPEPGIKQIRGHEFETLNMFTLCLCYQCKTPLWGCTSQGFGCTSCSIFLHSACFTAVTSDIPWCGTWTVNSTHMTIDWGTLRTTCLDYYRQVLSISEEELKRRSYEEISILCSTLWTQLQILTSGIALGSLVVIYKGKDITDDKIRQFELHRIIQWCTAILSTDNIRCSQSIEDYLLENKLSYCDYDLMFDWSTLILISTACRTVYVSEEMSPNRSLDYMNVTGMNHLSDSDFGGQCMNVISLSYMRDILGTEFNITSDIAFNFLFQHLQHLSFFHILDDAHTLTSNDQKGDDRMTCAFTLPFGLDSSVEVEILVSAIEACLSDVNLFINEVGFLLLSRRLCPNGMSSEYALRRLARSVVTWILTEDSSLAIVLRDFLAKKKALPGVPQGLGYIWPNILGPRFAPSGSMTNGGDYVAFRRALQTRYASPWLLALHDYDPTLYPDIVYDACEDVVNLQAADGTLDIIPISQTEKYQAERCDRILRYISKLSQAQVVYTAFDELILRWLNFASVSRLREPLMSLHRIFQRDNDNAYRHSSSFDTSIAGYGNPDVLMVDAWRPVVAFASRNQNNLTCCLEWLDLLALAGVEVPIVHLIRFTNLVTDKKRAECLSAAVILVSALLKNVYQHSIGRQSLLVIPSKLHTALDAAIVEAIRHPQNFNLARQFIRQSLASCLLLYGGDRKKLSDLGLIIPEDIQGLPSRKRVNNQHSLSGDPITIDPSIMNALEKYLSAHNDEISCLLAKFFNTFLIDSPFLESYEVDNFILRNGRLLAQSAWQFYTLQKPDLCDIRASFFIRTIVVDPQPFHELFQGCLLPRVPWENRLSATSRLFRITQDITNPAFRVEGRHWRSSVTSVFSFYFKSLWTDEREEIRLAVKTSSSTLLPAHFEEITLCWIELLATAPIPERVRLVNFLIHLLPYFPSWKVLSWRAIVEALLEYEYDQHSAHNEDGPASAHLSVYGISSKPEHSRTEADPDMMSLRIGLVLLSMRMIANGVSVDVASLVKLKKHVTEIVGFGKVMEIPHPSGNGSRIEFGDVETISEQGFPCIHELVAVLDAPYPFELPPAAMTSHHHHIQEDKSSRLLVGSLFVDVVLATFCTVKDIKSLPILTLKSILESMCIIVYKHNFESLALSHLQHRLRQAITRCLELTLQDIGYEVRQVALSFIQGFVKQCNKIIGPVIYKCIEQIAKLIASESHHGSDALVAQARSFLENTLTMYASNGLFSNLLKRRLDREFFIVLKQVMVLNKSNQDDLKEALLHDVMVRAVDVDHGSLQATIDNILTFIEMVHHEDYSAESILLAGQQLTSLARRVSERSSDQINPSSLFTIPAVLVENNKSHLRDVLPYAENVTRIILTRLKVTFASLFRFLSAMHCFQRRSESAVSTTGIAQLILEIYGDGLRLKARIHPFTLTTLFQVIVHNDDPKWLPLSVTYPQMFVGLVDNALHFLQNYEWPEAELEDAFMASLSAAKIVWKAAEQDSNITIKMADFGLERSGPSDFSVRAWNILTLTALRHPDRTWAAALLPLLHIFSHVQFNTLRTYVYHDSAAWDPNTTNINHAYSAIKLWLLLAHKVSTDAMEGDISIFHVWNELWSPFETLAFSADKQVNLHPILSSLISSSVADLFMFLHSLHVPLALQTSSQIATLERLKTMTGIDTAVRKVSRAIQGLSKPPIPLQWEATVNQIAKDLVAAERLRTLESRRGVGKNLPERRPAERPRRDVRLPT</sequence>
<keyword evidence="6" id="KW-1185">Reference proteome</keyword>
<gene>
    <name evidence="5" type="ORF">AMATHDRAFT_38260</name>
</gene>
<evidence type="ECO:0000259" key="4">
    <source>
        <dbReference type="PROSITE" id="PS50081"/>
    </source>
</evidence>